<dbReference type="PANTHER" id="PTHR30033">
    <property type="entry name" value="FLAGELLAR HOOK-ASSOCIATED PROTEIN 1"/>
    <property type="match status" value="1"/>
</dbReference>
<keyword evidence="6" id="KW-0975">Bacterial flagellum</keyword>
<keyword evidence="10" id="KW-0282">Flagellum</keyword>
<evidence type="ECO:0000256" key="3">
    <source>
        <dbReference type="ARBA" id="ARBA00009677"/>
    </source>
</evidence>
<dbReference type="EMBL" id="FMJC01000002">
    <property type="protein sequence ID" value="SCM71947.1"/>
    <property type="molecule type" value="Genomic_DNA"/>
</dbReference>
<evidence type="ECO:0000313" key="10">
    <source>
        <dbReference type="EMBL" id="SCM71947.1"/>
    </source>
</evidence>
<dbReference type="InterPro" id="IPR010930">
    <property type="entry name" value="Flg_bb/hook_C_dom"/>
</dbReference>
<dbReference type="GO" id="GO:0009424">
    <property type="term" value="C:bacterial-type flagellum hook"/>
    <property type="evidence" value="ECO:0007669"/>
    <property type="project" value="InterPro"/>
</dbReference>
<organism evidence="10">
    <name type="scientific">uncultured Desulfovibrio sp</name>
    <dbReference type="NCBI Taxonomy" id="167968"/>
    <lineage>
        <taxon>Bacteria</taxon>
        <taxon>Pseudomonadati</taxon>
        <taxon>Thermodesulfobacteriota</taxon>
        <taxon>Desulfovibrionia</taxon>
        <taxon>Desulfovibrionales</taxon>
        <taxon>Desulfovibrionaceae</taxon>
        <taxon>Desulfovibrio</taxon>
        <taxon>environmental samples</taxon>
    </lineage>
</organism>
<comment type="similarity">
    <text evidence="3">Belongs to the flagella basal body rod proteins family.</text>
</comment>
<gene>
    <name evidence="10" type="ORF">KL86DES1_20303</name>
</gene>
<dbReference type="InterPro" id="IPR001444">
    <property type="entry name" value="Flag_bb_rod_N"/>
</dbReference>
<feature type="domain" description="Flagellar hook-associated protein FlgK helical" evidence="9">
    <location>
        <begin position="93"/>
        <end position="260"/>
    </location>
</feature>
<dbReference type="InterPro" id="IPR019776">
    <property type="entry name" value="Flagellar_basal_body_rod_CS"/>
</dbReference>
<keyword evidence="10" id="KW-0969">Cilium</keyword>
<protein>
    <recommendedName>
        <fullName evidence="4">Flagellar hook-associated protein 1</fullName>
    </recommendedName>
</protein>
<dbReference type="NCBIfam" id="TIGR02492">
    <property type="entry name" value="flgK_ends"/>
    <property type="match status" value="1"/>
</dbReference>
<dbReference type="Pfam" id="PF06429">
    <property type="entry name" value="Flg_bbr_C"/>
    <property type="match status" value="1"/>
</dbReference>
<feature type="domain" description="Flagellar basal body rod protein N-terminal" evidence="7">
    <location>
        <begin position="6"/>
        <end position="35"/>
    </location>
</feature>
<evidence type="ECO:0000256" key="1">
    <source>
        <dbReference type="ARBA" id="ARBA00004365"/>
    </source>
</evidence>
<evidence type="ECO:0000256" key="6">
    <source>
        <dbReference type="ARBA" id="ARBA00023143"/>
    </source>
</evidence>
<evidence type="ECO:0000259" key="9">
    <source>
        <dbReference type="Pfam" id="PF22638"/>
    </source>
</evidence>
<comment type="subcellular location">
    <subcellularLocation>
        <location evidence="1">Bacterial flagellum</location>
    </subcellularLocation>
    <subcellularLocation>
        <location evidence="2">Secreted</location>
    </subcellularLocation>
</comment>
<name>A0A212L386_9BACT</name>
<dbReference type="InterPro" id="IPR053927">
    <property type="entry name" value="FlgK_helical"/>
</dbReference>
<sequence>MLSGLLNMGQTALNASQAWISVTGSNIANADTPGYSRRYVDQRDAGTLTAKPGGEGMGVNAQQILRFFDAFLERSYVRQSTNSSRWTEQDTVLSSVENLFNESNRSGISSSMNAFFKGWQDLTKLPDNNAYRQSLLSYADNLSDMFSSTTASLKAVQSEMDVSIKQSVDRINTLAKGIADLNRQITSNTVDGVSNPNALLDQRDQMVRELGTLVDVETIDNGKGNFTVQLTTGQPLVQAQSVNELKVMGPNAENHLTVGSAYTGKVEFQGSDSHEYTVEILNGGNVGDTPPPSFRVSLDGGKTWLRDESGKELHYDITDVDGDGKVDPVQVKNLKISFTEKTNFTAGDKFDIMPKSGLCWIEPTRGPQNVTPQTYFDGSENKNRVTGGKLTAYYTVRDDNCGRYLDELDAVSSSLIWEVNRLHSQGTGTELLTYVQGTQQVQSALQPLGSAQSILPYADKLQSGNLNIYFYDQTTGDFRPTASGSNSLDFSSITPPGTVNFDPSVHTLKDVCDVINSSFPDSSAPGVNMLKASIQDGKLLIESNPASNVKFAMGVDSTGLMAALGINSFFTGDNASNMAVNSQLHSNVNLIAAGAVNGQNQANKGDGSTATAIGALATKDVTISTTWKTVSNQSLGEYYATLVTTVGADRRLSKTNSEYHTSLTTDLQDRVTSVTGVNLDEEMSNLIKYQHSYTAAAKLITTADQMLQTLLGLKQ</sequence>
<evidence type="ECO:0000259" key="7">
    <source>
        <dbReference type="Pfam" id="PF00460"/>
    </source>
</evidence>
<dbReference type="Pfam" id="PF22638">
    <property type="entry name" value="FlgK_D1"/>
    <property type="match status" value="1"/>
</dbReference>
<dbReference type="GO" id="GO:0005198">
    <property type="term" value="F:structural molecule activity"/>
    <property type="evidence" value="ECO:0007669"/>
    <property type="project" value="InterPro"/>
</dbReference>
<dbReference type="InterPro" id="IPR002371">
    <property type="entry name" value="FlgK"/>
</dbReference>
<accession>A0A212L386</accession>
<dbReference type="GO" id="GO:0044780">
    <property type="term" value="P:bacterial-type flagellum assembly"/>
    <property type="evidence" value="ECO:0007669"/>
    <property type="project" value="InterPro"/>
</dbReference>
<reference evidence="10" key="1">
    <citation type="submission" date="2016-08" db="EMBL/GenBank/DDBJ databases">
        <authorList>
            <person name="Seilhamer J.J."/>
        </authorList>
    </citation>
    <scope>NUCLEOTIDE SEQUENCE</scope>
    <source>
        <strain evidence="10">86-1</strain>
    </source>
</reference>
<dbReference type="SUPFAM" id="SSF64518">
    <property type="entry name" value="Phase 1 flagellin"/>
    <property type="match status" value="1"/>
</dbReference>
<keyword evidence="10" id="KW-0966">Cell projection</keyword>
<dbReference type="RefSeq" id="WP_179979983.1">
    <property type="nucleotide sequence ID" value="NZ_LT608333.1"/>
</dbReference>
<proteinExistence type="inferred from homology"/>
<evidence type="ECO:0000256" key="2">
    <source>
        <dbReference type="ARBA" id="ARBA00004613"/>
    </source>
</evidence>
<dbReference type="AlphaFoldDB" id="A0A212L386"/>
<evidence type="ECO:0000259" key="8">
    <source>
        <dbReference type="Pfam" id="PF06429"/>
    </source>
</evidence>
<feature type="domain" description="Flagellar basal-body/hook protein C-terminal" evidence="8">
    <location>
        <begin position="675"/>
        <end position="713"/>
    </location>
</feature>
<dbReference type="PRINTS" id="PR01005">
    <property type="entry name" value="FLGHOOKAP1"/>
</dbReference>
<keyword evidence="5" id="KW-0964">Secreted</keyword>
<dbReference type="PROSITE" id="PS00588">
    <property type="entry name" value="FLAGELLA_BB_ROD"/>
    <property type="match status" value="1"/>
</dbReference>
<dbReference type="Pfam" id="PF00460">
    <property type="entry name" value="Flg_bb_rod"/>
    <property type="match status" value="1"/>
</dbReference>
<dbReference type="GO" id="GO:0005576">
    <property type="term" value="C:extracellular region"/>
    <property type="evidence" value="ECO:0007669"/>
    <property type="project" value="UniProtKB-SubCell"/>
</dbReference>
<dbReference type="PANTHER" id="PTHR30033:SF1">
    <property type="entry name" value="FLAGELLAR HOOK-ASSOCIATED PROTEIN 1"/>
    <property type="match status" value="1"/>
</dbReference>
<evidence type="ECO:0000256" key="4">
    <source>
        <dbReference type="ARBA" id="ARBA00016244"/>
    </source>
</evidence>
<evidence type="ECO:0000256" key="5">
    <source>
        <dbReference type="ARBA" id="ARBA00022525"/>
    </source>
</evidence>